<keyword evidence="3" id="KW-0614">Plasmid</keyword>
<organism evidence="3 4">
    <name type="scientific">Planococcus glaciei</name>
    <dbReference type="NCBI Taxonomy" id="459472"/>
    <lineage>
        <taxon>Bacteria</taxon>
        <taxon>Bacillati</taxon>
        <taxon>Bacillota</taxon>
        <taxon>Bacilli</taxon>
        <taxon>Bacillales</taxon>
        <taxon>Caryophanaceae</taxon>
        <taxon>Planococcus</taxon>
    </lineage>
</organism>
<protein>
    <recommendedName>
        <fullName evidence="5">Lipoprotein</fullName>
    </recommendedName>
</protein>
<evidence type="ECO:0000256" key="2">
    <source>
        <dbReference type="SAM" id="SignalP"/>
    </source>
</evidence>
<reference evidence="3 4" key="1">
    <citation type="submission" date="2020-04" db="EMBL/GenBank/DDBJ databases">
        <authorList>
            <person name="Pajer P."/>
            <person name="Broz P."/>
        </authorList>
    </citation>
    <scope>NUCLEOTIDE SEQUENCE [LARGE SCALE GENOMIC DNA]</scope>
    <source>
        <strain evidence="4">NRL-ATB46093</strain>
        <plasmid evidence="3 4">unnamed2</plasmid>
    </source>
</reference>
<proteinExistence type="predicted"/>
<geneLocation type="plasmid" evidence="3 4">
    <name>unnamed2</name>
</geneLocation>
<dbReference type="PROSITE" id="PS51257">
    <property type="entry name" value="PROKAR_LIPOPROTEIN"/>
    <property type="match status" value="1"/>
</dbReference>
<accession>A0A7H8QFY9</accession>
<gene>
    <name evidence="3" type="ORF">HF394_19760</name>
</gene>
<evidence type="ECO:0000313" key="3">
    <source>
        <dbReference type="EMBL" id="QKX52867.1"/>
    </source>
</evidence>
<feature type="signal peptide" evidence="2">
    <location>
        <begin position="1"/>
        <end position="24"/>
    </location>
</feature>
<evidence type="ECO:0000256" key="1">
    <source>
        <dbReference type="SAM" id="Coils"/>
    </source>
</evidence>
<keyword evidence="2" id="KW-0732">Signal</keyword>
<dbReference type="Proteomes" id="UP000509222">
    <property type="component" value="Plasmid unnamed2"/>
</dbReference>
<feature type="coiled-coil region" evidence="1">
    <location>
        <begin position="43"/>
        <end position="70"/>
    </location>
</feature>
<dbReference type="RefSeq" id="WP_176295291.1">
    <property type="nucleotide sequence ID" value="NZ_CP051179.1"/>
</dbReference>
<keyword evidence="4" id="KW-1185">Reference proteome</keyword>
<dbReference type="AlphaFoldDB" id="A0A7H8QFY9"/>
<reference evidence="4" key="2">
    <citation type="submission" date="2020-06" db="EMBL/GenBank/DDBJ databases">
        <title>Isolation of Planomicrobium glaciei.</title>
        <authorList>
            <person name="Malisova L."/>
            <person name="Safrankova R."/>
            <person name="Jakubu V."/>
            <person name="Spanelova P."/>
        </authorList>
    </citation>
    <scope>NUCLEOTIDE SEQUENCE [LARGE SCALE GENOMIC DNA]</scope>
    <source>
        <strain evidence="4">NRL-ATB46093</strain>
        <plasmid evidence="4">unnamed2</plasmid>
    </source>
</reference>
<evidence type="ECO:0008006" key="5">
    <source>
        <dbReference type="Google" id="ProtNLM"/>
    </source>
</evidence>
<feature type="chain" id="PRO_5039085240" description="Lipoprotein" evidence="2">
    <location>
        <begin position="25"/>
        <end position="248"/>
    </location>
</feature>
<name>A0A7H8QFY9_9BACL</name>
<sequence length="248" mass="28323">MKKWLLISLLLILGVFLASCNSNNEEIGEAESEEKKPFTNSDIEKTNEMIDFLNEKMREFENKANNAIESGQIKIGDNERLIEEIQGLGQESVIQPFLEKYPNSLISKNEEDSSIPITVEPTSSESCTLGNCTYEKINVIEVDFDTDKSKEYHSRNFKITQLIFDNVKTLSKVEGEIEEGELRFVKTKDNNLVITSIPNIQLQTLYIDEMDSEYESIATDVPESEVEAEQAEYKKEVEETLAKFPKLQ</sequence>
<evidence type="ECO:0000313" key="4">
    <source>
        <dbReference type="Proteomes" id="UP000509222"/>
    </source>
</evidence>
<keyword evidence="1" id="KW-0175">Coiled coil</keyword>
<dbReference type="EMBL" id="CP051179">
    <property type="protein sequence ID" value="QKX52867.1"/>
    <property type="molecule type" value="Genomic_DNA"/>
</dbReference>